<reference evidence="1" key="1">
    <citation type="submission" date="2021-04" db="EMBL/GenBank/DDBJ databases">
        <title>Microbacterium tenobrionis sp. nov. and Microbacterium allomyrinae sp. nov., isolated from larvae of Tenobrio molitor and Allomyrina dichotoma, respectively.</title>
        <authorList>
            <person name="Lee S.D."/>
        </authorList>
    </citation>
    <scope>NUCLEOTIDE SEQUENCE</scope>
    <source>
        <strain evidence="1">BWT-G7</strain>
    </source>
</reference>
<protein>
    <submittedName>
        <fullName evidence="1">Uncharacterized protein</fullName>
    </submittedName>
</protein>
<evidence type="ECO:0000313" key="2">
    <source>
        <dbReference type="Proteomes" id="UP001139354"/>
    </source>
</evidence>
<proteinExistence type="predicted"/>
<dbReference type="RefSeq" id="WP_229384642.1">
    <property type="nucleotide sequence ID" value="NZ_JAGTTN010000003.1"/>
</dbReference>
<dbReference type="EMBL" id="JAGTTN010000003">
    <property type="protein sequence ID" value="MCC2032677.1"/>
    <property type="molecule type" value="Genomic_DNA"/>
</dbReference>
<organism evidence="1 2">
    <name type="scientific">Microbacterium allomyrinae</name>
    <dbReference type="NCBI Taxonomy" id="2830666"/>
    <lineage>
        <taxon>Bacteria</taxon>
        <taxon>Bacillati</taxon>
        <taxon>Actinomycetota</taxon>
        <taxon>Actinomycetes</taxon>
        <taxon>Micrococcales</taxon>
        <taxon>Microbacteriaceae</taxon>
        <taxon>Microbacterium</taxon>
    </lineage>
</organism>
<accession>A0A9X1LV04</accession>
<comment type="caution">
    <text evidence="1">The sequence shown here is derived from an EMBL/GenBank/DDBJ whole genome shotgun (WGS) entry which is preliminary data.</text>
</comment>
<name>A0A9X1LV04_9MICO</name>
<sequence length="202" mass="22695">MVDRRFGLAEEGWSASARDFVPEAHRELPMLRVYLPFLGSDGEIVRWSQYVDVEEHSASLNWFEATDRIAERDPAVRELVSCMGELDASTADALREAIGDLSLRCLRWVGNGEVPLPDSPTRMFGEDYFEADLVADDVKDGRRVPEFAWDADGRLAWGGRLYPDSLIVAAELPIFRQLRNDPRLDSVSVRVDRDVLPGSVGD</sequence>
<dbReference type="Proteomes" id="UP001139354">
    <property type="component" value="Unassembled WGS sequence"/>
</dbReference>
<dbReference type="AlphaFoldDB" id="A0A9X1LV04"/>
<keyword evidence="2" id="KW-1185">Reference proteome</keyword>
<gene>
    <name evidence="1" type="ORF">KEC57_10850</name>
</gene>
<evidence type="ECO:0000313" key="1">
    <source>
        <dbReference type="EMBL" id="MCC2032677.1"/>
    </source>
</evidence>